<comment type="cofactor">
    <cofactor evidence="1">
        <name>heme</name>
        <dbReference type="ChEBI" id="CHEBI:30413"/>
    </cofactor>
</comment>
<dbReference type="GO" id="GO:0004497">
    <property type="term" value="F:monooxygenase activity"/>
    <property type="evidence" value="ECO:0007669"/>
    <property type="project" value="InterPro"/>
</dbReference>
<dbReference type="eggNOG" id="KOG0156">
    <property type="taxonomic scope" value="Eukaryota"/>
</dbReference>
<evidence type="ECO:0000313" key="5">
    <source>
        <dbReference type="EMBL" id="EEN58678.1"/>
    </source>
</evidence>
<dbReference type="Pfam" id="PF00067">
    <property type="entry name" value="p450"/>
    <property type="match status" value="2"/>
</dbReference>
<keyword evidence="4" id="KW-0408">Iron</keyword>
<dbReference type="GO" id="GO:0016705">
    <property type="term" value="F:oxidoreductase activity, acting on paired donors, with incorporation or reduction of molecular oxygen"/>
    <property type="evidence" value="ECO:0007669"/>
    <property type="project" value="InterPro"/>
</dbReference>
<gene>
    <name evidence="5" type="ORF">BRAFLDRAFT_72966</name>
</gene>
<name>C3YM84_BRAFL</name>
<proteinExistence type="inferred from homology"/>
<evidence type="ECO:0000256" key="3">
    <source>
        <dbReference type="ARBA" id="ARBA00022723"/>
    </source>
</evidence>
<dbReference type="PANTHER" id="PTHR24300">
    <property type="entry name" value="CYTOCHROME P450 508A4-RELATED"/>
    <property type="match status" value="1"/>
</dbReference>
<dbReference type="Gene3D" id="1.10.630.10">
    <property type="entry name" value="Cytochrome P450"/>
    <property type="match status" value="2"/>
</dbReference>
<dbReference type="STRING" id="7739.C3YM84"/>
<dbReference type="GO" id="GO:0020037">
    <property type="term" value="F:heme binding"/>
    <property type="evidence" value="ECO:0007669"/>
    <property type="project" value="InterPro"/>
</dbReference>
<comment type="similarity">
    <text evidence="2">Belongs to the cytochrome P450 family.</text>
</comment>
<sequence length="537" mass="61049">MSHSGKVPIHIKQSLSTFVFQEGRHDNFDLSSDYVYLEMNILLEILRAGRQYADLPTLLVACVCLLTYLYIRGPRNLPPGPWGWPLLGNGPMLAKLSKQYGDVMTIWIGRVPAIVLTGYETIRTALVKRAEDFSSRKTHSPIAKIRGDGITADGMLNTAITNKPTVGDLLCMIHPVFRYIQPSGASLIKTSGKLYEALREFCRERVEKHRLTFDPNNIRDFIDAFLLEQQQRDPDVRAREKFSDRQLHEVLIDLFIAGTDTTGATSHWALLYMMLNPDIQEKVHQEIDSVLGQSTPSYAQRNLLPYTTATLAEVQRMKPVAPLSVGHAPSRETTLNGYNIPQEAIIMANLWSVHMDPKLFPEPNTFQPERFLDQDGNFVKHEALVPFSMGAWNIFNDFRYVADELDSTHVGPNTVIVLSLWAHYTAEPLDMIRSRLYAIRCAIHRLMRRSPGTRVLVRTGTTREHTGGELQYYLLGSDWLAYQITEVIREMFVADSDVFVLDTWDMSVCQPGKDFIHPDQTMVDNQLNILFSHICPN</sequence>
<dbReference type="InterPro" id="IPR050182">
    <property type="entry name" value="Cytochrome_P450_fam2"/>
</dbReference>
<keyword evidence="3" id="KW-0479">Metal-binding</keyword>
<reference evidence="5" key="1">
    <citation type="journal article" date="2008" name="Nature">
        <title>The amphioxus genome and the evolution of the chordate karyotype.</title>
        <authorList>
            <consortium name="US DOE Joint Genome Institute (JGI-PGF)"/>
            <person name="Putnam N.H."/>
            <person name="Butts T."/>
            <person name="Ferrier D.E.K."/>
            <person name="Furlong R.F."/>
            <person name="Hellsten U."/>
            <person name="Kawashima T."/>
            <person name="Robinson-Rechavi M."/>
            <person name="Shoguchi E."/>
            <person name="Terry A."/>
            <person name="Yu J.-K."/>
            <person name="Benito-Gutierrez E.L."/>
            <person name="Dubchak I."/>
            <person name="Garcia-Fernandez J."/>
            <person name="Gibson-Brown J.J."/>
            <person name="Grigoriev I.V."/>
            <person name="Horton A.C."/>
            <person name="de Jong P.J."/>
            <person name="Jurka J."/>
            <person name="Kapitonov V.V."/>
            <person name="Kohara Y."/>
            <person name="Kuroki Y."/>
            <person name="Lindquist E."/>
            <person name="Lucas S."/>
            <person name="Osoegawa K."/>
            <person name="Pennacchio L.A."/>
            <person name="Salamov A.A."/>
            <person name="Satou Y."/>
            <person name="Sauka-Spengler T."/>
            <person name="Schmutz J."/>
            <person name="Shin-I T."/>
            <person name="Toyoda A."/>
            <person name="Bronner-Fraser M."/>
            <person name="Fujiyama A."/>
            <person name="Holland L.Z."/>
            <person name="Holland P.W.H."/>
            <person name="Satoh N."/>
            <person name="Rokhsar D.S."/>
        </authorList>
    </citation>
    <scope>NUCLEOTIDE SEQUENCE [LARGE SCALE GENOMIC DNA]</scope>
    <source>
        <strain evidence="5">S238N-H82</strain>
        <tissue evidence="5">Testes</tissue>
    </source>
</reference>
<dbReference type="SUPFAM" id="SSF48264">
    <property type="entry name" value="Cytochrome P450"/>
    <property type="match status" value="1"/>
</dbReference>
<dbReference type="EMBL" id="GG666529">
    <property type="protein sequence ID" value="EEN58678.1"/>
    <property type="molecule type" value="Genomic_DNA"/>
</dbReference>
<dbReference type="InParanoid" id="C3YM84"/>
<accession>C3YM84</accession>
<dbReference type="PRINTS" id="PR00463">
    <property type="entry name" value="EP450I"/>
</dbReference>
<dbReference type="InterPro" id="IPR001128">
    <property type="entry name" value="Cyt_P450"/>
</dbReference>
<dbReference type="AlphaFoldDB" id="C3YM84"/>
<evidence type="ECO:0000256" key="1">
    <source>
        <dbReference type="ARBA" id="ARBA00001971"/>
    </source>
</evidence>
<organism>
    <name type="scientific">Branchiostoma floridae</name>
    <name type="common">Florida lancelet</name>
    <name type="synonym">Amphioxus</name>
    <dbReference type="NCBI Taxonomy" id="7739"/>
    <lineage>
        <taxon>Eukaryota</taxon>
        <taxon>Metazoa</taxon>
        <taxon>Chordata</taxon>
        <taxon>Cephalochordata</taxon>
        <taxon>Leptocardii</taxon>
        <taxon>Amphioxiformes</taxon>
        <taxon>Branchiostomatidae</taxon>
        <taxon>Branchiostoma</taxon>
    </lineage>
</organism>
<evidence type="ECO:0000256" key="2">
    <source>
        <dbReference type="ARBA" id="ARBA00010617"/>
    </source>
</evidence>
<protein>
    <submittedName>
        <fullName evidence="5">Uncharacterized protein</fullName>
    </submittedName>
</protein>
<dbReference type="GO" id="GO:0005506">
    <property type="term" value="F:iron ion binding"/>
    <property type="evidence" value="ECO:0007669"/>
    <property type="project" value="InterPro"/>
</dbReference>
<dbReference type="InterPro" id="IPR002401">
    <property type="entry name" value="Cyt_P450_E_grp-I"/>
</dbReference>
<dbReference type="PANTHER" id="PTHR24300:SF403">
    <property type="entry name" value="CYTOCHROME P450 306A1"/>
    <property type="match status" value="1"/>
</dbReference>
<evidence type="ECO:0000256" key="4">
    <source>
        <dbReference type="ARBA" id="ARBA00023004"/>
    </source>
</evidence>
<dbReference type="InterPro" id="IPR036396">
    <property type="entry name" value="Cyt_P450_sf"/>
</dbReference>